<gene>
    <name evidence="2" type="ORF">D2T29_14950</name>
</gene>
<organism evidence="2 3">
    <name type="scientific">Paenirhodobacter populi</name>
    <dbReference type="NCBI Taxonomy" id="2306993"/>
    <lineage>
        <taxon>Bacteria</taxon>
        <taxon>Pseudomonadati</taxon>
        <taxon>Pseudomonadota</taxon>
        <taxon>Alphaproteobacteria</taxon>
        <taxon>Rhodobacterales</taxon>
        <taxon>Rhodobacter group</taxon>
        <taxon>Paenirhodobacter</taxon>
    </lineage>
</organism>
<dbReference type="InterPro" id="IPR052186">
    <property type="entry name" value="Hydantoin_racemase-like"/>
</dbReference>
<protein>
    <submittedName>
        <fullName evidence="2">Asp/Glu/hydantoin racemase</fullName>
    </submittedName>
</protein>
<dbReference type="PROSITE" id="PS51300">
    <property type="entry name" value="NIRD"/>
    <property type="match status" value="1"/>
</dbReference>
<dbReference type="InterPro" id="IPR015942">
    <property type="entry name" value="Asp/Glu/hydantoin_racemase"/>
</dbReference>
<dbReference type="Proteomes" id="UP000284451">
    <property type="component" value="Unassembled WGS sequence"/>
</dbReference>
<evidence type="ECO:0000256" key="1">
    <source>
        <dbReference type="ARBA" id="ARBA00038414"/>
    </source>
</evidence>
<comment type="caution">
    <text evidence="2">The sequence shown here is derived from an EMBL/GenBank/DDBJ whole genome shotgun (WGS) entry which is preliminary data.</text>
</comment>
<name>A0A443K961_9RHOB</name>
<dbReference type="GO" id="GO:0047661">
    <property type="term" value="F:amino-acid racemase activity"/>
    <property type="evidence" value="ECO:0007669"/>
    <property type="project" value="InterPro"/>
</dbReference>
<dbReference type="InterPro" id="IPR053714">
    <property type="entry name" value="Iso_Racemase_Enz_sf"/>
</dbReference>
<dbReference type="AlphaFoldDB" id="A0A443K961"/>
<sequence>MASGPILFINPNSTEEVTEGIRAAVAPYALRDGPAFEYVTITESPSTIMTDDDVAFAAGRVADLAESRPDASAIVICCFSDPGLALTRSRVKIPVIGCQEAGIMTALMRARKFGIVALSPKSIPRHMRRIEEMGVASRLAAEEGLDFVSALDAGTSDAVFADTVEIGKRLIAAGAGALVPGCAGFAPRRRQLESVLGIPVVDPVQAAAVIALGAVAG</sequence>
<dbReference type="PANTHER" id="PTHR28047">
    <property type="entry name" value="PROTEIN DCG1"/>
    <property type="match status" value="1"/>
</dbReference>
<comment type="similarity">
    <text evidence="1">Belongs to the HyuE racemase family.</text>
</comment>
<evidence type="ECO:0000313" key="3">
    <source>
        <dbReference type="Proteomes" id="UP000284451"/>
    </source>
</evidence>
<dbReference type="RefSeq" id="WP_128233088.1">
    <property type="nucleotide sequence ID" value="NZ_SAUY01000020.1"/>
</dbReference>
<accession>A0A443K961</accession>
<reference evidence="2 3" key="1">
    <citation type="submission" date="2019-01" db="EMBL/GenBank/DDBJ databases">
        <title>Sinorhodobacter populi sp. nov. isolated from the symptomatic bark tissue of Populus euramericana canker.</title>
        <authorList>
            <person name="Xu G."/>
        </authorList>
    </citation>
    <scope>NUCLEOTIDE SEQUENCE [LARGE SCALE GENOMIC DNA]</scope>
    <source>
        <strain evidence="2 3">07D10-4-3</strain>
    </source>
</reference>
<proteinExistence type="inferred from homology"/>
<reference evidence="2 3" key="2">
    <citation type="submission" date="2019-01" db="EMBL/GenBank/DDBJ databases">
        <authorList>
            <person name="Li Y."/>
        </authorList>
    </citation>
    <scope>NUCLEOTIDE SEQUENCE [LARGE SCALE GENOMIC DNA]</scope>
    <source>
        <strain evidence="2 3">07D10-4-3</strain>
    </source>
</reference>
<dbReference type="PANTHER" id="PTHR28047:SF5">
    <property type="entry name" value="PROTEIN DCG1"/>
    <property type="match status" value="1"/>
</dbReference>
<dbReference type="EMBL" id="SAUY01000020">
    <property type="protein sequence ID" value="RWR29337.1"/>
    <property type="molecule type" value="Genomic_DNA"/>
</dbReference>
<dbReference type="Gene3D" id="3.40.50.12500">
    <property type="match status" value="1"/>
</dbReference>
<dbReference type="Pfam" id="PF01177">
    <property type="entry name" value="Asp_Glu_race"/>
    <property type="match status" value="1"/>
</dbReference>
<evidence type="ECO:0000313" key="2">
    <source>
        <dbReference type="EMBL" id="RWR29337.1"/>
    </source>
</evidence>